<dbReference type="EMBL" id="NMTY01000004">
    <property type="protein sequence ID" value="PDX82321.1"/>
    <property type="molecule type" value="Genomic_DNA"/>
</dbReference>
<protein>
    <submittedName>
        <fullName evidence="1">Sporulation protein YtfJ</fullName>
    </submittedName>
</protein>
<evidence type="ECO:0000313" key="1">
    <source>
        <dbReference type="EMBL" id="PDX82321.1"/>
    </source>
</evidence>
<dbReference type="Proteomes" id="UP000220005">
    <property type="component" value="Unassembled WGS sequence"/>
</dbReference>
<accession>A0A2A7ATE6</accession>
<dbReference type="InterPro" id="IPR014229">
    <property type="entry name" value="Spore_YtfJ"/>
</dbReference>
<dbReference type="AlphaFoldDB" id="A0A2A7ATE6"/>
<name>A0A2A7ATE6_9FIRM</name>
<dbReference type="PIRSF" id="PIRSF021377">
    <property type="entry name" value="YtfJ"/>
    <property type="match status" value="1"/>
</dbReference>
<comment type="caution">
    <text evidence="1">The sequence shown here is derived from an EMBL/GenBank/DDBJ whole genome shotgun (WGS) entry which is preliminary data.</text>
</comment>
<evidence type="ECO:0000313" key="2">
    <source>
        <dbReference type="Proteomes" id="UP000220005"/>
    </source>
</evidence>
<proteinExistence type="predicted"/>
<dbReference type="PANTHER" id="PTHR39162:SF1">
    <property type="entry name" value="SPORULATION PROTEIN YTFJ"/>
    <property type="match status" value="1"/>
</dbReference>
<sequence length="136" mass="14355">MAEHPIQDLMNVTMDKVRQMVDSNTIIGKPITTEDGITILPVSKVSFGFASGGTDFDGKNPANKDLFGGGSGAGVNIQPVAFLVVKDGCVRTIQLSDSSNTVDRALTMIPELVEKVSALLNKKEAPAAPAEEKTQP</sequence>
<dbReference type="RefSeq" id="WP_097838786.1">
    <property type="nucleotide sequence ID" value="NZ_NMTY01000004.1"/>
</dbReference>
<gene>
    <name evidence="1" type="primary">ytfJ</name>
    <name evidence="1" type="ORF">CGS58_02285</name>
</gene>
<dbReference type="Pfam" id="PF09579">
    <property type="entry name" value="Spore_YtfJ"/>
    <property type="match status" value="1"/>
</dbReference>
<dbReference type="PANTHER" id="PTHR39162">
    <property type="entry name" value="GLL3345 PROTEIN"/>
    <property type="match status" value="1"/>
</dbReference>
<dbReference type="NCBIfam" id="TIGR02874">
    <property type="entry name" value="spore_ytfJ"/>
    <property type="match status" value="1"/>
</dbReference>
<reference evidence="1 2" key="1">
    <citation type="journal article" date="2017" name="Front. Microbiol.">
        <title>New Insights into the Diversity of the Genus Faecalibacterium.</title>
        <authorList>
            <person name="Benevides L."/>
            <person name="Burman S."/>
            <person name="Martin R."/>
            <person name="Robert V."/>
            <person name="Thomas M."/>
            <person name="Miquel S."/>
            <person name="Chain F."/>
            <person name="Sokol H."/>
            <person name="Bermudez-Humaran L.G."/>
            <person name="Morrison M."/>
            <person name="Langella P."/>
            <person name="Azevedo V.A."/>
            <person name="Chatel J.M."/>
            <person name="Soares S."/>
        </authorList>
    </citation>
    <scope>NUCLEOTIDE SEQUENCE [LARGE SCALE GENOMIC DNA]</scope>
    <source>
        <strain evidence="1 2">CNCM I 4575</strain>
    </source>
</reference>
<organism evidence="1 2">
    <name type="scientific">Faecalibacterium prausnitzii</name>
    <dbReference type="NCBI Taxonomy" id="853"/>
    <lineage>
        <taxon>Bacteria</taxon>
        <taxon>Bacillati</taxon>
        <taxon>Bacillota</taxon>
        <taxon>Clostridia</taxon>
        <taxon>Eubacteriales</taxon>
        <taxon>Oscillospiraceae</taxon>
        <taxon>Faecalibacterium</taxon>
    </lineage>
</organism>